<proteinExistence type="predicted"/>
<evidence type="ECO:0000313" key="3">
    <source>
        <dbReference type="Proteomes" id="UP000003793"/>
    </source>
</evidence>
<reference evidence="2 3" key="1">
    <citation type="submission" date="2009-02" db="EMBL/GenBank/DDBJ databases">
        <authorList>
            <person name="Fulton L."/>
            <person name="Clifton S."/>
            <person name="Fulton B."/>
            <person name="Xu J."/>
            <person name="Minx P."/>
            <person name="Pepin K.H."/>
            <person name="Johnson M."/>
            <person name="Bhonagiri V."/>
            <person name="Nash W.E."/>
            <person name="Mardis E.R."/>
            <person name="Wilson R.K."/>
        </authorList>
    </citation>
    <scope>NUCLEOTIDE SEQUENCE [LARGE SCALE GENOMIC DNA]</scope>
    <source>
        <strain evidence="2 3">ATCC 27758</strain>
    </source>
</reference>
<evidence type="ECO:0000313" key="2">
    <source>
        <dbReference type="EMBL" id="EEG90675.1"/>
    </source>
</evidence>
<gene>
    <name evidence="2" type="ORF">COPCOM_00903</name>
</gene>
<protein>
    <submittedName>
        <fullName evidence="2">Uncharacterized protein</fullName>
    </submittedName>
</protein>
<comment type="caution">
    <text evidence="2">The sequence shown here is derived from an EMBL/GenBank/DDBJ whole genome shotgun (WGS) entry which is preliminary data.</text>
</comment>
<feature type="transmembrane region" description="Helical" evidence="1">
    <location>
        <begin position="6"/>
        <end position="24"/>
    </location>
</feature>
<dbReference type="HOGENOM" id="CLU_1608063_0_0_9"/>
<sequence>MGMLDVVLTIINVILAVVSALGAWNSIKYFRKSKNLTIFAQTNKALVEVQKMLIKLPEALSASNSSRRGKKGLSLHNTLCDIGQELNANLTEINSNIPTEYSDAIRQLQNKDGFNLQAYINSYISGEAVQNNGIDSDDFNVCQARLLEIQDYLKKAALETEEKLK</sequence>
<name>C0B6Y2_9FIRM</name>
<keyword evidence="1" id="KW-1133">Transmembrane helix</keyword>
<keyword evidence="1" id="KW-0472">Membrane</keyword>
<reference evidence="2 3" key="2">
    <citation type="submission" date="2009-03" db="EMBL/GenBank/DDBJ databases">
        <title>Draft genome sequence of Coprococcus comes (ATCC 27758).</title>
        <authorList>
            <person name="Sudarsanam P."/>
            <person name="Ley R."/>
            <person name="Guruge J."/>
            <person name="Turnbaugh P.J."/>
            <person name="Mahowald M."/>
            <person name="Liep D."/>
            <person name="Gordon J."/>
        </authorList>
    </citation>
    <scope>NUCLEOTIDE SEQUENCE [LARGE SCALE GENOMIC DNA]</scope>
    <source>
        <strain evidence="2 3">ATCC 27758</strain>
    </source>
</reference>
<organism evidence="2 3">
    <name type="scientific">Coprococcus comes ATCC 27758</name>
    <dbReference type="NCBI Taxonomy" id="470146"/>
    <lineage>
        <taxon>Bacteria</taxon>
        <taxon>Bacillati</taxon>
        <taxon>Bacillota</taxon>
        <taxon>Clostridia</taxon>
        <taxon>Lachnospirales</taxon>
        <taxon>Lachnospiraceae</taxon>
        <taxon>Coprococcus</taxon>
    </lineage>
</organism>
<keyword evidence="1" id="KW-0812">Transmembrane</keyword>
<dbReference type="EMBL" id="ABVR01000037">
    <property type="protein sequence ID" value="EEG90675.1"/>
    <property type="molecule type" value="Genomic_DNA"/>
</dbReference>
<dbReference type="AlphaFoldDB" id="C0B6Y2"/>
<accession>C0B6Y2</accession>
<evidence type="ECO:0000256" key="1">
    <source>
        <dbReference type="SAM" id="Phobius"/>
    </source>
</evidence>
<dbReference type="Proteomes" id="UP000003793">
    <property type="component" value="Unassembled WGS sequence"/>
</dbReference>